<feature type="transmembrane region" description="Helical" evidence="7">
    <location>
        <begin position="419"/>
        <end position="443"/>
    </location>
</feature>
<comment type="subcellular location">
    <subcellularLocation>
        <location evidence="1">Cell membrane</location>
        <topology evidence="1">Multi-pass membrane protein</topology>
    </subcellularLocation>
</comment>
<comment type="caution">
    <text evidence="9">The sequence shown here is derived from an EMBL/GenBank/DDBJ whole genome shotgun (WGS) entry which is preliminary data.</text>
</comment>
<dbReference type="InterPro" id="IPR024962">
    <property type="entry name" value="YukD-like"/>
</dbReference>
<proteinExistence type="inferred from homology"/>
<keyword evidence="3" id="KW-1003">Cell membrane</keyword>
<dbReference type="PIRSF" id="PIRSF017804">
    <property type="entry name" value="Secretion_EccD1"/>
    <property type="match status" value="1"/>
</dbReference>
<dbReference type="InterPro" id="IPR044049">
    <property type="entry name" value="EccD_transm"/>
</dbReference>
<name>A0ABU0EQE6_9PSEU</name>
<sequence length="451" mass="46187">MAPRTRIDVALPADVAVADLMPMLLDMARETSPDGGARHGGWALAKLGDAPLDPSRTLASLGIVDGDLLQLRKRNENPPPPLYDDVVDAIADAQPDTFRPWTKETARRIGHIAGGLALCTAALALFFGGPLFGGNGLAAALTAGVAAIACLAVGATLAKAYQVEATGVVIAAAGGLPFAFVAGFYAVPGLTVRANLLLASGLVVILAAVAIMIMGAGITTFIAAATAGVIGVLAFTFATLIAHPAAGIAAGTAAISLALISLLPRATIWLAKLPLPHVPGTAEELKEDTTFPDYTEIERRTAVAHNYMTGLLIGCGSATAIAAIITATAPGVWGILTAAVATMVLLLRARSYANGSQAVALLTTGIVSGAGILIGWLFTQSPMGRLLWVFAVLVVIGAGALVVGVVFPNQRFSPPLRRTVEIFEAICIATVLPLALAVMDLYATLRHISFG</sequence>
<evidence type="ECO:0000256" key="1">
    <source>
        <dbReference type="ARBA" id="ARBA00004651"/>
    </source>
</evidence>
<keyword evidence="4 7" id="KW-0812">Transmembrane</keyword>
<feature type="transmembrane region" description="Helical" evidence="7">
    <location>
        <begin position="359"/>
        <end position="379"/>
    </location>
</feature>
<keyword evidence="10" id="KW-1185">Reference proteome</keyword>
<evidence type="ECO:0000313" key="10">
    <source>
        <dbReference type="Proteomes" id="UP001229651"/>
    </source>
</evidence>
<evidence type="ECO:0000256" key="7">
    <source>
        <dbReference type="SAM" id="Phobius"/>
    </source>
</evidence>
<evidence type="ECO:0000256" key="4">
    <source>
        <dbReference type="ARBA" id="ARBA00022692"/>
    </source>
</evidence>
<feature type="transmembrane region" description="Helical" evidence="7">
    <location>
        <begin position="221"/>
        <end position="242"/>
    </location>
</feature>
<keyword evidence="6 7" id="KW-0472">Membrane</keyword>
<feature type="transmembrane region" description="Helical" evidence="7">
    <location>
        <begin position="165"/>
        <end position="188"/>
    </location>
</feature>
<gene>
    <name evidence="9" type="ORF">FB470_001511</name>
</gene>
<evidence type="ECO:0000259" key="8">
    <source>
        <dbReference type="Pfam" id="PF19053"/>
    </source>
</evidence>
<evidence type="ECO:0000256" key="6">
    <source>
        <dbReference type="ARBA" id="ARBA00023136"/>
    </source>
</evidence>
<reference evidence="9 10" key="1">
    <citation type="submission" date="2023-07" db="EMBL/GenBank/DDBJ databases">
        <title>Sequencing the genomes of 1000 actinobacteria strains.</title>
        <authorList>
            <person name="Klenk H.-P."/>
        </authorList>
    </citation>
    <scope>NUCLEOTIDE SEQUENCE [LARGE SCALE GENOMIC DNA]</scope>
    <source>
        <strain evidence="9 10">DSM 45805</strain>
    </source>
</reference>
<organism evidence="9 10">
    <name type="scientific">Amycolatopsis thermophila</name>
    <dbReference type="NCBI Taxonomy" id="206084"/>
    <lineage>
        <taxon>Bacteria</taxon>
        <taxon>Bacillati</taxon>
        <taxon>Actinomycetota</taxon>
        <taxon>Actinomycetes</taxon>
        <taxon>Pseudonocardiales</taxon>
        <taxon>Pseudonocardiaceae</taxon>
        <taxon>Amycolatopsis</taxon>
    </lineage>
</organism>
<feature type="transmembrane region" description="Helical" evidence="7">
    <location>
        <begin position="307"/>
        <end position="325"/>
    </location>
</feature>
<dbReference type="Gene3D" id="3.10.20.90">
    <property type="entry name" value="Phosphatidylinositol 3-kinase Catalytic Subunit, Chain A, domain 1"/>
    <property type="match status" value="1"/>
</dbReference>
<evidence type="ECO:0000256" key="2">
    <source>
        <dbReference type="ARBA" id="ARBA00006162"/>
    </source>
</evidence>
<keyword evidence="5 7" id="KW-1133">Transmembrane helix</keyword>
<feature type="transmembrane region" description="Helical" evidence="7">
    <location>
        <begin position="385"/>
        <end position="407"/>
    </location>
</feature>
<evidence type="ECO:0000313" key="9">
    <source>
        <dbReference type="EMBL" id="MDQ0377517.1"/>
    </source>
</evidence>
<feature type="transmembrane region" description="Helical" evidence="7">
    <location>
        <begin position="194"/>
        <end position="214"/>
    </location>
</feature>
<dbReference type="Pfam" id="PF08817">
    <property type="entry name" value="YukD"/>
    <property type="match status" value="1"/>
</dbReference>
<feature type="transmembrane region" description="Helical" evidence="7">
    <location>
        <begin position="248"/>
        <end position="271"/>
    </location>
</feature>
<feature type="transmembrane region" description="Helical" evidence="7">
    <location>
        <begin position="138"/>
        <end position="158"/>
    </location>
</feature>
<dbReference type="NCBIfam" id="TIGR03920">
    <property type="entry name" value="T7SS_EccD"/>
    <property type="match status" value="1"/>
</dbReference>
<evidence type="ECO:0000256" key="5">
    <source>
        <dbReference type="ARBA" id="ARBA00022989"/>
    </source>
</evidence>
<protein>
    <submittedName>
        <fullName evidence="9">Type VII secretion integral membrane protein EccD</fullName>
    </submittedName>
</protein>
<evidence type="ECO:0000256" key="3">
    <source>
        <dbReference type="ARBA" id="ARBA00022475"/>
    </source>
</evidence>
<dbReference type="Pfam" id="PF19053">
    <property type="entry name" value="EccD"/>
    <property type="match status" value="1"/>
</dbReference>
<dbReference type="InterPro" id="IPR006707">
    <property type="entry name" value="T7SS_EccD"/>
</dbReference>
<comment type="similarity">
    <text evidence="2">Belongs to the EccD/Snm4 family.</text>
</comment>
<accession>A0ABU0EQE6</accession>
<dbReference type="EMBL" id="JAUSUT010000001">
    <property type="protein sequence ID" value="MDQ0377517.1"/>
    <property type="molecule type" value="Genomic_DNA"/>
</dbReference>
<feature type="domain" description="EccD-like transmembrane" evidence="8">
    <location>
        <begin position="106"/>
        <end position="447"/>
    </location>
</feature>
<feature type="transmembrane region" description="Helical" evidence="7">
    <location>
        <begin position="331"/>
        <end position="347"/>
    </location>
</feature>
<dbReference type="Proteomes" id="UP001229651">
    <property type="component" value="Unassembled WGS sequence"/>
</dbReference>
<feature type="transmembrane region" description="Helical" evidence="7">
    <location>
        <begin position="109"/>
        <end position="132"/>
    </location>
</feature>